<dbReference type="InterPro" id="IPR011701">
    <property type="entry name" value="MFS"/>
</dbReference>
<evidence type="ECO:0000256" key="8">
    <source>
        <dbReference type="SAM" id="Phobius"/>
    </source>
</evidence>
<dbReference type="Pfam" id="PF07690">
    <property type="entry name" value="MFS_1"/>
    <property type="match status" value="1"/>
</dbReference>
<dbReference type="KEGG" id="pfp:PFL1_06809"/>
<keyword evidence="2" id="KW-0813">Transport</keyword>
<feature type="transmembrane region" description="Helical" evidence="8">
    <location>
        <begin position="307"/>
        <end position="331"/>
    </location>
</feature>
<feature type="region of interest" description="Disordered" evidence="7">
    <location>
        <begin position="1"/>
        <end position="23"/>
    </location>
</feature>
<feature type="transmembrane region" description="Helical" evidence="8">
    <location>
        <begin position="397"/>
        <end position="422"/>
    </location>
</feature>
<evidence type="ECO:0008006" key="11">
    <source>
        <dbReference type="Google" id="ProtNLM"/>
    </source>
</evidence>
<dbReference type="AlphaFoldDB" id="A0A061H0T5"/>
<evidence type="ECO:0000256" key="7">
    <source>
        <dbReference type="SAM" id="MobiDB-lite"/>
    </source>
</evidence>
<evidence type="ECO:0000256" key="5">
    <source>
        <dbReference type="ARBA" id="ARBA00023136"/>
    </source>
</evidence>
<dbReference type="FunFam" id="1.20.1250.20:FF:000064">
    <property type="entry name" value="MFS allantoate transporter"/>
    <property type="match status" value="1"/>
</dbReference>
<evidence type="ECO:0000256" key="2">
    <source>
        <dbReference type="ARBA" id="ARBA00022448"/>
    </source>
</evidence>
<dbReference type="GeneID" id="19320879"/>
<feature type="transmembrane region" description="Helical" evidence="8">
    <location>
        <begin position="115"/>
        <end position="133"/>
    </location>
</feature>
<evidence type="ECO:0000256" key="3">
    <source>
        <dbReference type="ARBA" id="ARBA00022692"/>
    </source>
</evidence>
<dbReference type="EMBL" id="KE361654">
    <property type="protein sequence ID" value="EPQ25629.1"/>
    <property type="molecule type" value="Genomic_DNA"/>
</dbReference>
<feature type="transmembrane region" description="Helical" evidence="8">
    <location>
        <begin position="434"/>
        <end position="454"/>
    </location>
</feature>
<comment type="subcellular location">
    <subcellularLocation>
        <location evidence="1">Membrane</location>
        <topology evidence="1">Multi-pass membrane protein</topology>
    </subcellularLocation>
</comment>
<keyword evidence="4 8" id="KW-1133">Transmembrane helix</keyword>
<dbReference type="Gene3D" id="1.20.1250.20">
    <property type="entry name" value="MFS general substrate transporter like domains"/>
    <property type="match status" value="2"/>
</dbReference>
<name>A0A061H0T5_9BASI</name>
<evidence type="ECO:0000313" key="10">
    <source>
        <dbReference type="Proteomes" id="UP000053664"/>
    </source>
</evidence>
<dbReference type="GO" id="GO:0022857">
    <property type="term" value="F:transmembrane transporter activity"/>
    <property type="evidence" value="ECO:0007669"/>
    <property type="project" value="InterPro"/>
</dbReference>
<dbReference type="HOGENOM" id="CLU_001265_0_5_1"/>
<feature type="transmembrane region" description="Helical" evidence="8">
    <location>
        <begin position="466"/>
        <end position="487"/>
    </location>
</feature>
<feature type="transmembrane region" description="Helical" evidence="8">
    <location>
        <begin position="78"/>
        <end position="103"/>
    </location>
</feature>
<dbReference type="eggNOG" id="KOG2533">
    <property type="taxonomic scope" value="Eukaryota"/>
</dbReference>
<keyword evidence="5 8" id="KW-0472">Membrane</keyword>
<evidence type="ECO:0000256" key="4">
    <source>
        <dbReference type="ARBA" id="ARBA00022989"/>
    </source>
</evidence>
<dbReference type="RefSeq" id="XP_007882545.1">
    <property type="nucleotide sequence ID" value="XM_007884354.1"/>
</dbReference>
<feature type="transmembrane region" description="Helical" evidence="8">
    <location>
        <begin position="145"/>
        <end position="163"/>
    </location>
</feature>
<evidence type="ECO:0000313" key="9">
    <source>
        <dbReference type="EMBL" id="EPQ25629.1"/>
    </source>
</evidence>
<feature type="transmembrane region" description="Helical" evidence="8">
    <location>
        <begin position="370"/>
        <end position="391"/>
    </location>
</feature>
<dbReference type="Proteomes" id="UP000053664">
    <property type="component" value="Unassembled WGS sequence"/>
</dbReference>
<dbReference type="PANTHER" id="PTHR43791">
    <property type="entry name" value="PERMEASE-RELATED"/>
    <property type="match status" value="1"/>
</dbReference>
<organism evidence="9 10">
    <name type="scientific">Pseudozyma flocculosa PF-1</name>
    <dbReference type="NCBI Taxonomy" id="1277687"/>
    <lineage>
        <taxon>Eukaryota</taxon>
        <taxon>Fungi</taxon>
        <taxon>Dikarya</taxon>
        <taxon>Basidiomycota</taxon>
        <taxon>Ustilaginomycotina</taxon>
        <taxon>Ustilaginomycetes</taxon>
        <taxon>Ustilaginales</taxon>
        <taxon>Ustilaginaceae</taxon>
        <taxon>Pseudozyma</taxon>
    </lineage>
</organism>
<dbReference type="InterPro" id="IPR036259">
    <property type="entry name" value="MFS_trans_sf"/>
</dbReference>
<feature type="transmembrane region" description="Helical" evidence="8">
    <location>
        <begin position="238"/>
        <end position="258"/>
    </location>
</feature>
<protein>
    <recommendedName>
        <fullName evidence="11">Major facilitator superfamily (MFS) profile domain-containing protein</fullName>
    </recommendedName>
</protein>
<evidence type="ECO:0000256" key="6">
    <source>
        <dbReference type="ARBA" id="ARBA00037968"/>
    </source>
</evidence>
<keyword evidence="3 8" id="KW-0812">Transmembrane</keyword>
<proteinExistence type="inferred from homology"/>
<feature type="transmembrane region" description="Helical" evidence="8">
    <location>
        <begin position="175"/>
        <end position="195"/>
    </location>
</feature>
<sequence>MSAPDTPSQENEKKLHPVESTTTDASFLEKGIKPSTVPVLPSTIVEEADQEVLAFTDQSVIITPEENKRLLRKIDKRVLVIMLGTYFAQSLDKGTLAFAAIMGIRKDLHLVGQQYSWLTTCLYLAILVCEFPQNRLVQILPINRWLGFCIISWGVVVTCTAAVENWAGAMVVRTLLGAFECVCQPAFILLSAVWYRKEEQARTVTLWYCMNGVQAAVGGLLAYGFYHIKGAAISSWQILYVTLGSATILWGAFCWYWLPSSPMRARGFTEEERTKCLERVRENQTGVQNKKFKKDQLIEALLDPQTWALFLIQVLNTIPTGGLGVFMNIVISTNLGFTVLQTNLLSIAQGAFQVVGLLSAAWISTKWNQTIYVAILWTIPAVVASVCFLTVPNTPEHAAGLLIAFYFTLWLQAQATLSFSLLTRNVAGQTKRSIITAITFIGWSGGNSIGPQLFQAKDGPLYRGAFAGQLGCYAASITVLMLLRLYYVDQNRRKRKASNLMHGRDENAADEVDLSNAFADLTDKQNIHFRYSY</sequence>
<comment type="similarity">
    <text evidence="6">Belongs to the major facilitator superfamily. Allantoate permease family.</text>
</comment>
<reference evidence="9 10" key="1">
    <citation type="journal article" date="2013" name="Plant Cell">
        <title>The transition from a phytopathogenic smut ancestor to an anamorphic biocontrol agent deciphered by comparative whole-genome analysis.</title>
        <authorList>
            <person name="Lefebvre F."/>
            <person name="Joly D.L."/>
            <person name="Labbe C."/>
            <person name="Teichmann B."/>
            <person name="Linning R."/>
            <person name="Belzile F."/>
            <person name="Bakkeren G."/>
            <person name="Belanger R.R."/>
        </authorList>
    </citation>
    <scope>NUCLEOTIDE SEQUENCE [LARGE SCALE GENOMIC DNA]</scope>
    <source>
        <strain evidence="9 10">PF-1</strain>
    </source>
</reference>
<dbReference type="PANTHER" id="PTHR43791:SF63">
    <property type="entry name" value="HIGH AFFINITY CYSTEINE TRANSPORTER"/>
    <property type="match status" value="1"/>
</dbReference>
<dbReference type="SUPFAM" id="SSF103473">
    <property type="entry name" value="MFS general substrate transporter"/>
    <property type="match status" value="1"/>
</dbReference>
<accession>A0A061H0T5</accession>
<feature type="transmembrane region" description="Helical" evidence="8">
    <location>
        <begin position="343"/>
        <end position="363"/>
    </location>
</feature>
<evidence type="ECO:0000256" key="1">
    <source>
        <dbReference type="ARBA" id="ARBA00004141"/>
    </source>
</evidence>
<feature type="transmembrane region" description="Helical" evidence="8">
    <location>
        <begin position="207"/>
        <end position="226"/>
    </location>
</feature>
<dbReference type="GO" id="GO:0016020">
    <property type="term" value="C:membrane"/>
    <property type="evidence" value="ECO:0007669"/>
    <property type="project" value="UniProtKB-SubCell"/>
</dbReference>
<gene>
    <name evidence="9" type="ORF">PFL1_06809</name>
</gene>
<dbReference type="OrthoDB" id="6730379at2759"/>